<feature type="region of interest" description="Disordered" evidence="1">
    <location>
        <begin position="12"/>
        <end position="42"/>
    </location>
</feature>
<evidence type="ECO:0000313" key="3">
    <source>
        <dbReference type="Proteomes" id="UP000198728"/>
    </source>
</evidence>
<keyword evidence="3" id="KW-1185">Reference proteome</keyword>
<dbReference type="STRING" id="441112.SAMN04488094_11553"/>
<sequence>MWMIPSFGTNGVLTPAPANGAGPGRGLATQYEPPEADEKTLGRDPDRAWHAFMAIRANPANLLPENRHV</sequence>
<gene>
    <name evidence="2" type="ORF">SAMN04488094_11553</name>
</gene>
<protein>
    <submittedName>
        <fullName evidence="2">Uncharacterized protein</fullName>
    </submittedName>
</protein>
<reference evidence="2 3" key="1">
    <citation type="submission" date="2016-10" db="EMBL/GenBank/DDBJ databases">
        <authorList>
            <person name="de Groot N.N."/>
        </authorList>
    </citation>
    <scope>NUCLEOTIDE SEQUENCE [LARGE SCALE GENOMIC DNA]</scope>
    <source>
        <strain evidence="2 3">DSM 19548</strain>
    </source>
</reference>
<dbReference type="AlphaFoldDB" id="A0A1I1PVC0"/>
<accession>A0A1I1PVC0</accession>
<proteinExistence type="predicted"/>
<evidence type="ECO:0000313" key="2">
    <source>
        <dbReference type="EMBL" id="SFD09850.1"/>
    </source>
</evidence>
<name>A0A1I1PVC0_9RHOB</name>
<dbReference type="Proteomes" id="UP000198728">
    <property type="component" value="Unassembled WGS sequence"/>
</dbReference>
<dbReference type="EMBL" id="FOLG01000015">
    <property type="protein sequence ID" value="SFD09850.1"/>
    <property type="molecule type" value="Genomic_DNA"/>
</dbReference>
<organism evidence="2 3">
    <name type="scientific">Tropicimonas isoalkanivorans</name>
    <dbReference type="NCBI Taxonomy" id="441112"/>
    <lineage>
        <taxon>Bacteria</taxon>
        <taxon>Pseudomonadati</taxon>
        <taxon>Pseudomonadota</taxon>
        <taxon>Alphaproteobacteria</taxon>
        <taxon>Rhodobacterales</taxon>
        <taxon>Roseobacteraceae</taxon>
        <taxon>Tropicimonas</taxon>
    </lineage>
</organism>
<evidence type="ECO:0000256" key="1">
    <source>
        <dbReference type="SAM" id="MobiDB-lite"/>
    </source>
</evidence>